<dbReference type="Proteomes" id="UP000786183">
    <property type="component" value="Unassembled WGS sequence"/>
</dbReference>
<dbReference type="Gene3D" id="1.20.120.1530">
    <property type="match status" value="1"/>
</dbReference>
<dbReference type="Pfam" id="PF02743">
    <property type="entry name" value="dCache_1"/>
    <property type="match status" value="1"/>
</dbReference>
<keyword evidence="9" id="KW-1185">Reference proteome</keyword>
<evidence type="ECO:0000256" key="6">
    <source>
        <dbReference type="SAM" id="Phobius"/>
    </source>
</evidence>
<dbReference type="InterPro" id="IPR003660">
    <property type="entry name" value="HAMP_dom"/>
</dbReference>
<evidence type="ECO:0000256" key="3">
    <source>
        <dbReference type="ARBA" id="ARBA00022692"/>
    </source>
</evidence>
<feature type="domain" description="HAMP" evidence="7">
    <location>
        <begin position="376"/>
        <end position="419"/>
    </location>
</feature>
<dbReference type="InterPro" id="IPR033479">
    <property type="entry name" value="dCache_1"/>
</dbReference>
<organism evidence="8 9">
    <name type="scientific">Campylobacter canadensis</name>
    <dbReference type="NCBI Taxonomy" id="449520"/>
    <lineage>
        <taxon>Bacteria</taxon>
        <taxon>Pseudomonadati</taxon>
        <taxon>Campylobacterota</taxon>
        <taxon>Epsilonproteobacteria</taxon>
        <taxon>Campylobacterales</taxon>
        <taxon>Campylobacteraceae</taxon>
        <taxon>Campylobacter</taxon>
    </lineage>
</organism>
<evidence type="ECO:0000259" key="7">
    <source>
        <dbReference type="PROSITE" id="PS50885"/>
    </source>
</evidence>
<evidence type="ECO:0000313" key="9">
    <source>
        <dbReference type="Proteomes" id="UP000786183"/>
    </source>
</evidence>
<evidence type="ECO:0000256" key="5">
    <source>
        <dbReference type="ARBA" id="ARBA00023136"/>
    </source>
</evidence>
<sequence length="493" mass="55239">MKLSTKIPILVAIPLIICFLVLGIVSFQSSKSDALFYTDKGKENGLDATMLYVDAFFSGKMNFIDKFAVILSENVDFNNKNLTDETVKNYLNNYLNVSGFSALFVGSANTGAFYYKSVGEEPYIVPHQDARGRGWYKDALRENKTYLGGDVYNDERLHEKVVTISAPIVKDGKVVGVIGGDMAFKSLKDNILSLHFSDTNTIFAYNSDLKFVLHPNEKLELQAHDVLKTIDSELKKTEKDGKYQPIIYTFEGAEKTAVCTNFSKTNWKFCSTNLTSDLNATLNDILMQNILLFLISLIVILAFLCFLIKQSLNPLNAIMQGSKIFFDFLNHKIKNASLIDVNTKDEFGFMANAINENIKLVENNLKQDTIAVEQSVQTAKAIESGDLSARITQMPANPQLIELKNVLNKMLDTLQDKVGKNTNEIEKIFDEYAQNDFRRELINAKGRVEIATNMLGEQVRKMLQAQLDSAKVLQEKSQTLKSSVAKINEGARA</sequence>
<dbReference type="EMBL" id="JACGBB010000018">
    <property type="protein sequence ID" value="MBZ7987907.1"/>
    <property type="molecule type" value="Genomic_DNA"/>
</dbReference>
<keyword evidence="2" id="KW-1003">Cell membrane</keyword>
<gene>
    <name evidence="8" type="ORF">AVCANL283_07345</name>
</gene>
<evidence type="ECO:0000256" key="2">
    <source>
        <dbReference type="ARBA" id="ARBA00022475"/>
    </source>
</evidence>
<accession>A0ABS7WUA3</accession>
<comment type="caution">
    <text evidence="8">The sequence shown here is derived from an EMBL/GenBank/DDBJ whole genome shotgun (WGS) entry which is preliminary data.</text>
</comment>
<protein>
    <submittedName>
        <fullName evidence="8">Methyl-accepting chemotaxis protein</fullName>
    </submittedName>
</protein>
<feature type="transmembrane region" description="Helical" evidence="6">
    <location>
        <begin position="290"/>
        <end position="308"/>
    </location>
</feature>
<dbReference type="Gene3D" id="3.30.450.20">
    <property type="entry name" value="PAS domain"/>
    <property type="match status" value="2"/>
</dbReference>
<keyword evidence="5 6" id="KW-0472">Membrane</keyword>
<evidence type="ECO:0000256" key="4">
    <source>
        <dbReference type="ARBA" id="ARBA00022989"/>
    </source>
</evidence>
<proteinExistence type="predicted"/>
<comment type="subcellular location">
    <subcellularLocation>
        <location evidence="1">Cell membrane</location>
        <topology evidence="1">Multi-pass membrane protein</topology>
    </subcellularLocation>
</comment>
<keyword evidence="3 6" id="KW-0812">Transmembrane</keyword>
<evidence type="ECO:0000313" key="8">
    <source>
        <dbReference type="EMBL" id="MBZ7987907.1"/>
    </source>
</evidence>
<feature type="transmembrane region" description="Helical" evidence="6">
    <location>
        <begin position="7"/>
        <end position="27"/>
    </location>
</feature>
<dbReference type="CDD" id="cd12913">
    <property type="entry name" value="PDC1_MCP_like"/>
    <property type="match status" value="1"/>
</dbReference>
<keyword evidence="4 6" id="KW-1133">Transmembrane helix</keyword>
<dbReference type="PROSITE" id="PS50885">
    <property type="entry name" value="HAMP"/>
    <property type="match status" value="1"/>
</dbReference>
<feature type="non-terminal residue" evidence="8">
    <location>
        <position position="493"/>
    </location>
</feature>
<evidence type="ECO:0000256" key="1">
    <source>
        <dbReference type="ARBA" id="ARBA00004651"/>
    </source>
</evidence>
<reference evidence="8 9" key="1">
    <citation type="submission" date="2020-07" db="EMBL/GenBank/DDBJ databases">
        <title>Transfer of Campylobacter canadensis to the novel genus Avispirillum gen. nov., that also includes two novel species recovered from migratory waterfowl: Avispirillum anseris sp. nov. and Avispirillum brantae sp. nov.</title>
        <authorList>
            <person name="Miller W.G."/>
            <person name="Chapman M.H."/>
            <person name="Yee E."/>
            <person name="Inglis G.D."/>
        </authorList>
    </citation>
    <scope>NUCLEOTIDE SEQUENCE [LARGE SCALE GENOMIC DNA]</scope>
    <source>
        <strain evidence="8 9">L283</strain>
    </source>
</reference>
<name>A0ABS7WUA3_9BACT</name>
<dbReference type="RefSeq" id="WP_224325499.1">
    <property type="nucleotide sequence ID" value="NZ_JACGBB010000018.1"/>
</dbReference>